<dbReference type="InterPro" id="IPR012902">
    <property type="entry name" value="N_methyl_site"/>
</dbReference>
<evidence type="ECO:0000313" key="3">
    <source>
        <dbReference type="Proteomes" id="UP001320544"/>
    </source>
</evidence>
<protein>
    <recommendedName>
        <fullName evidence="4">Prepilin-type N-terminal cleavage/methylation domain-containing protein</fullName>
    </recommendedName>
</protein>
<evidence type="ECO:0000256" key="1">
    <source>
        <dbReference type="SAM" id="MobiDB-lite"/>
    </source>
</evidence>
<dbReference type="EMBL" id="AP025564">
    <property type="protein sequence ID" value="BDE97928.1"/>
    <property type="molecule type" value="Genomic_DNA"/>
</dbReference>
<dbReference type="InterPro" id="IPR045584">
    <property type="entry name" value="Pilin-like"/>
</dbReference>
<dbReference type="SUPFAM" id="SSF54523">
    <property type="entry name" value="Pili subunits"/>
    <property type="match status" value="1"/>
</dbReference>
<dbReference type="Pfam" id="PF07963">
    <property type="entry name" value="N_methyl"/>
    <property type="match status" value="1"/>
</dbReference>
<dbReference type="Proteomes" id="UP001320544">
    <property type="component" value="Chromosome"/>
</dbReference>
<accession>A0ABM7WND2</accession>
<organism evidence="2 3">
    <name type="scientific">Raoultibacter timonensis</name>
    <dbReference type="NCBI Taxonomy" id="1907662"/>
    <lineage>
        <taxon>Bacteria</taxon>
        <taxon>Bacillati</taxon>
        <taxon>Actinomycetota</taxon>
        <taxon>Coriobacteriia</taxon>
        <taxon>Eggerthellales</taxon>
        <taxon>Eggerthellaceae</taxon>
        <taxon>Raoultibacter</taxon>
    </lineage>
</organism>
<feature type="compositionally biased region" description="Basic and acidic residues" evidence="1">
    <location>
        <begin position="1338"/>
        <end position="1349"/>
    </location>
</feature>
<feature type="compositionally biased region" description="Low complexity" evidence="1">
    <location>
        <begin position="1353"/>
        <end position="1363"/>
    </location>
</feature>
<dbReference type="RefSeq" id="WP_244387400.1">
    <property type="nucleotide sequence ID" value="NZ_AP025564.1"/>
</dbReference>
<keyword evidence="3" id="KW-1185">Reference proteome</keyword>
<proteinExistence type="predicted"/>
<evidence type="ECO:0008006" key="4">
    <source>
        <dbReference type="Google" id="ProtNLM"/>
    </source>
</evidence>
<sequence length="1392" mass="149646">MLDRDRNTQGFTLAELLLAIAIVLVLAALAAPSISNIQRNMRMLELDAAASDIAVTAQQQMTSMKVSGTWLALFDGDSPQLPTGDQNALNVPSGVVDNHPEQNDLYYMTADQARTAGIIPAGSIDAAVRNGDYLIEYSLSTATVFGVFYTDGRTGFFQTAPADIGETKPAQAYYASMTSEVGRIQDARIKADPMIGYFGGTPAGATNEVALANPNIWVDEDGMLCIQDANLSKHPEWLTSLEVYFENQEDGSTATLAFAGLQGDTYTGTYLAGVNLDQENLSLYDNDDNTALYVVVNRDDAIAVDQGADVYRFNLDMLKSSSDVNLKALGGGFTYGDSVKVTATVRTGQKPFVPTDSTAYIKWPEPITKLSVVVTDPANPEGEAGGSHITGTYASPEVKAQPKSGKPLVLDNMKPCTEEHEIAGTDAALTDVDDGKPGNTEAAYQRYSGSSISVDQAILDEVSIEASVGSYTSSKRNVHYYQIHELWIGVGSDPQTSRKERIGYLIDNKWQWTGSGSTLASSVGVTRNGENVPLNDGDGTSGIMTLNIDPVALKQAQSDLGIGDQTLTLYVRTAPSVDEARVFFTGKESVYGGSGQGGLIPTIIAQMADNLATGARGVNHGAVFRAAFEGEFGCASSVAMWSIARKTESGQYSYDNKAFPTDKRDIRIYYAITPGYGFDGNLSAKDNESTNTALWYFSRAEDVVYPQAMVNNHGDGSKYGNYLVSTKDGRNVVADFEFRYDQDYLFYRLLKYYVMTEADGDYSAASTVPQYVPFSLQDDEQVAEIEAADPIKDDSGKLTKLFSHWTTDETRPESVGSIAVEAGTLLGQYHDQLSYVGTSLYAEYVDAGIGMMYLEFGAKEDGNQVMGYSGYLTSSQSKIESLLENDAAIQSWGYYVLVPTAMNAPQAPKVSGNDMSVATIAKAVTIKGVQYQAYQVTARGNAAKARNLTGAFTLPILGNQKYQYTINANFACAVESSEVAQEEKKADTWGDSESNPWQVRHATQFIGTLSLLDKVQASYVGDCFLQTHTIDMKDTSDPALRVSLKLDHEFSGIYDGGSDKGNSIRNIQYCLWSYYVVNGGDTALGRGSGMFPKVVGTEKKHAEIKNMKVEIKCSDFVDDSYTWDTLSPFSHAGILVGYMSNCTMSNCVIEGDSAVRDGKKVSPSIDIAFGTDSIRGWGALFGGATMSEVSNCAVKSINFTASRKNGGVWNSNPKIGALGGQAIDTTIRDCKVDDVNIGTGSKTNTIFRDDRGVMSVGALIGDISGEKSSCSSVEANNVSMQVANEQYDAKWERGLFYGGLAGTSTIEFDATCTFSGITLKVGSDTVYDVLEAAKKTARDAVASSDKEPDQEGEGAVVESGGSSSKEEEPAVFQDAEPEDNAAKPPGEAVVQQ</sequence>
<reference evidence="2 3" key="1">
    <citation type="submission" date="2022-01" db="EMBL/GenBank/DDBJ databases">
        <title>Novel bile acid biosynthetic pathways are enriched in the microbiome of centenarians.</title>
        <authorList>
            <person name="Sato Y."/>
            <person name="Atarashi K."/>
            <person name="Plichta R.D."/>
            <person name="Arai Y."/>
            <person name="Sasajima S."/>
            <person name="Kearney M.S."/>
            <person name="Suda W."/>
            <person name="Takeshita K."/>
            <person name="Sasaki T."/>
            <person name="Okamoto S."/>
            <person name="Skelly N.A."/>
            <person name="Okamura Y."/>
            <person name="Vlamakis H."/>
            <person name="Li Y."/>
            <person name="Tanoue T."/>
            <person name="Takei H."/>
            <person name="Nittono H."/>
            <person name="Narushima S."/>
            <person name="Irie J."/>
            <person name="Itoh H."/>
            <person name="Moriya K."/>
            <person name="Sugiura Y."/>
            <person name="Suematsu M."/>
            <person name="Moritoki N."/>
            <person name="Shibata S."/>
            <person name="Littman R.D."/>
            <person name="Fischbach A.M."/>
            <person name="Uwamino Y."/>
            <person name="Inoue T."/>
            <person name="Honda A."/>
            <person name="Hattori M."/>
            <person name="Murai T."/>
            <person name="Xavier J.R."/>
            <person name="Hirose N."/>
            <person name="Honda K."/>
        </authorList>
    </citation>
    <scope>NUCLEOTIDE SEQUENCE [LARGE SCALE GENOMIC DNA]</scope>
    <source>
        <strain evidence="2 3">CE91-St30</strain>
    </source>
</reference>
<name>A0ABM7WND2_9ACTN</name>
<feature type="region of interest" description="Disordered" evidence="1">
    <location>
        <begin position="382"/>
        <end position="407"/>
    </location>
</feature>
<evidence type="ECO:0000313" key="2">
    <source>
        <dbReference type="EMBL" id="BDE97928.1"/>
    </source>
</evidence>
<gene>
    <name evidence="2" type="ORF">CE91St30_32610</name>
</gene>
<feature type="region of interest" description="Disordered" evidence="1">
    <location>
        <begin position="1338"/>
        <end position="1392"/>
    </location>
</feature>
<dbReference type="Gene3D" id="3.30.700.10">
    <property type="entry name" value="Glycoprotein, Type 4 Pilin"/>
    <property type="match status" value="1"/>
</dbReference>
<dbReference type="NCBIfam" id="TIGR02532">
    <property type="entry name" value="IV_pilin_GFxxxE"/>
    <property type="match status" value="1"/>
</dbReference>